<feature type="active site" description="Acyl-thioester intermediate" evidence="3">
    <location>
        <position position="154"/>
    </location>
</feature>
<keyword evidence="2" id="KW-0808">Transferase</keyword>
<gene>
    <name evidence="6" type="ORF">G3570_15880</name>
</gene>
<dbReference type="PIRSF" id="PIRSF000451">
    <property type="entry name" value="PKS_III"/>
    <property type="match status" value="1"/>
</dbReference>
<dbReference type="InterPro" id="IPR011141">
    <property type="entry name" value="Polyketide_synthase_type-III"/>
</dbReference>
<dbReference type="InterPro" id="IPR016039">
    <property type="entry name" value="Thiolase-like"/>
</dbReference>
<evidence type="ECO:0000256" key="3">
    <source>
        <dbReference type="PIRSR" id="PIRSR000451-1"/>
    </source>
</evidence>
<dbReference type="SUPFAM" id="SSF53901">
    <property type="entry name" value="Thiolase-like"/>
    <property type="match status" value="1"/>
</dbReference>
<dbReference type="Gene3D" id="3.40.47.10">
    <property type="match status" value="2"/>
</dbReference>
<dbReference type="CDD" id="cd00831">
    <property type="entry name" value="CHS_like"/>
    <property type="match status" value="1"/>
</dbReference>
<feature type="domain" description="Chalcone/stilbene synthase N-terminal" evidence="4">
    <location>
        <begin position="11"/>
        <end position="216"/>
    </location>
</feature>
<dbReference type="InterPro" id="IPR012328">
    <property type="entry name" value="Chalcone/stilbene_synt_C"/>
</dbReference>
<name>A0A6M1T0B8_9BACT</name>
<evidence type="ECO:0000256" key="1">
    <source>
        <dbReference type="ARBA" id="ARBA00005531"/>
    </source>
</evidence>
<dbReference type="Pfam" id="PF00195">
    <property type="entry name" value="Chal_sti_synt_N"/>
    <property type="match status" value="1"/>
</dbReference>
<dbReference type="PANTHER" id="PTHR11877:SF46">
    <property type="entry name" value="TYPE III POLYKETIDE SYNTHASE A"/>
    <property type="match status" value="1"/>
</dbReference>
<protein>
    <submittedName>
        <fullName evidence="6">Type III polyketide synthase</fullName>
    </submittedName>
</protein>
<evidence type="ECO:0000313" key="6">
    <source>
        <dbReference type="EMBL" id="NGP78128.1"/>
    </source>
</evidence>
<evidence type="ECO:0000313" key="7">
    <source>
        <dbReference type="Proteomes" id="UP000473278"/>
    </source>
</evidence>
<feature type="domain" description="Chalcone/stilbene synthase C-terminal" evidence="5">
    <location>
        <begin position="234"/>
        <end position="362"/>
    </location>
</feature>
<proteinExistence type="inferred from homology"/>
<dbReference type="Pfam" id="PF02797">
    <property type="entry name" value="Chal_sti_synt_C"/>
    <property type="match status" value="1"/>
</dbReference>
<comment type="caution">
    <text evidence="6">The sequence shown here is derived from an EMBL/GenBank/DDBJ whole genome shotgun (WGS) entry which is preliminary data.</text>
</comment>
<dbReference type="EMBL" id="JAALLT010000006">
    <property type="protein sequence ID" value="NGP78128.1"/>
    <property type="molecule type" value="Genomic_DNA"/>
</dbReference>
<dbReference type="AlphaFoldDB" id="A0A6M1T0B8"/>
<dbReference type="Proteomes" id="UP000473278">
    <property type="component" value="Unassembled WGS sequence"/>
</dbReference>
<dbReference type="InterPro" id="IPR001099">
    <property type="entry name" value="Chalcone/stilbene_synt_N"/>
</dbReference>
<dbReference type="GO" id="GO:0030639">
    <property type="term" value="P:polyketide biosynthetic process"/>
    <property type="evidence" value="ECO:0007669"/>
    <property type="project" value="TreeGrafter"/>
</dbReference>
<sequence>MAVFIEHISTLVPEHSYQQDFLRERMKEYVGSKRSTKSIIHRIYSNSGIEKRHTVINDFRKNGHDPYFFSKDGNLGTPSTGSRNDLYTVHAKEMFVELARQLVEECPGTSKDEITHVITVSCTGFFAPEPAFEIVKELGLHPATQRYHLGFMGCFAAFPALKMAKSFCESDPDAKVMVICLELCSIHLQDSEETDNLISASVFADGASGVLVSSSPPEQGGYRLEQFAGSVAKDSEKDMAWTIGDTGFDMVLSTYVPEIIESNLEQSVLPLFKNFDQELKEIDFWAIHPGGRAILDKIEKSFSLRTEQLEASRQVLNTYGNMSSATIFFVLKYLLEEQAAKDDSILAMAFGPGLTIESGLLTKV</sequence>
<accession>A0A6M1T0B8</accession>
<evidence type="ECO:0000259" key="4">
    <source>
        <dbReference type="Pfam" id="PF00195"/>
    </source>
</evidence>
<evidence type="ECO:0000256" key="2">
    <source>
        <dbReference type="ARBA" id="ARBA00022679"/>
    </source>
</evidence>
<dbReference type="PANTHER" id="PTHR11877">
    <property type="entry name" value="HYDROXYMETHYLGLUTARYL-COA SYNTHASE"/>
    <property type="match status" value="1"/>
</dbReference>
<dbReference type="GO" id="GO:0016747">
    <property type="term" value="F:acyltransferase activity, transferring groups other than amino-acyl groups"/>
    <property type="evidence" value="ECO:0007669"/>
    <property type="project" value="InterPro"/>
</dbReference>
<reference evidence="6 7" key="1">
    <citation type="submission" date="2020-02" db="EMBL/GenBank/DDBJ databases">
        <title>Balneolaceae bacterium YR4-1, complete genome.</title>
        <authorList>
            <person name="Li Y."/>
            <person name="Wu S."/>
        </authorList>
    </citation>
    <scope>NUCLEOTIDE SEQUENCE [LARGE SCALE GENOMIC DNA]</scope>
    <source>
        <strain evidence="6 7">YR4-1</strain>
    </source>
</reference>
<comment type="similarity">
    <text evidence="1">Belongs to the thiolase-like superfamily. Chalcone/stilbene synthases family.</text>
</comment>
<organism evidence="6 7">
    <name type="scientific">Halalkalibaculum roseum</name>
    <dbReference type="NCBI Taxonomy" id="2709311"/>
    <lineage>
        <taxon>Bacteria</taxon>
        <taxon>Pseudomonadati</taxon>
        <taxon>Balneolota</taxon>
        <taxon>Balneolia</taxon>
        <taxon>Balneolales</taxon>
        <taxon>Balneolaceae</taxon>
        <taxon>Halalkalibaculum</taxon>
    </lineage>
</organism>
<keyword evidence="7" id="KW-1185">Reference proteome</keyword>
<dbReference type="RefSeq" id="WP_165143862.1">
    <property type="nucleotide sequence ID" value="NZ_JAALLT010000006.1"/>
</dbReference>
<evidence type="ECO:0000259" key="5">
    <source>
        <dbReference type="Pfam" id="PF02797"/>
    </source>
</evidence>